<dbReference type="Pfam" id="PF18914">
    <property type="entry name" value="DUF5666"/>
    <property type="match status" value="1"/>
</dbReference>
<comment type="caution">
    <text evidence="2">The sequence shown here is derived from an EMBL/GenBank/DDBJ whole genome shotgun (WGS) entry which is preliminary data.</text>
</comment>
<dbReference type="InterPro" id="IPR043724">
    <property type="entry name" value="DUF5666"/>
</dbReference>
<organism evidence="2">
    <name type="scientific">Acidobacterium capsulatum</name>
    <dbReference type="NCBI Taxonomy" id="33075"/>
    <lineage>
        <taxon>Bacteria</taxon>
        <taxon>Pseudomonadati</taxon>
        <taxon>Acidobacteriota</taxon>
        <taxon>Terriglobia</taxon>
        <taxon>Terriglobales</taxon>
        <taxon>Acidobacteriaceae</taxon>
        <taxon>Acidobacterium</taxon>
    </lineage>
</organism>
<dbReference type="AlphaFoldDB" id="A0A7V4XR67"/>
<name>A0A7V4XR67_9BACT</name>
<gene>
    <name evidence="2" type="ORF">ENW50_03085</name>
</gene>
<proteinExistence type="predicted"/>
<accession>A0A7V4XR67</accession>
<evidence type="ECO:0000259" key="1">
    <source>
        <dbReference type="Pfam" id="PF18914"/>
    </source>
</evidence>
<dbReference type="EMBL" id="DTKL01000018">
    <property type="protein sequence ID" value="HGY93663.1"/>
    <property type="molecule type" value="Genomic_DNA"/>
</dbReference>
<sequence length="276" mass="28107">MSCRTQNQGLDQRLLKSSDTGLSSTFAINSSTHFSSGASAATIQTGSIVAVVGAIQSDGTLLATNISVSMSGQAMQGAQSGGSGIITAVSSDNTGAVTSFTFVPREDYGDQTTHAPLTVMLNASTTYSVSEDAVQQGISATAFNNAQIFPGQSVEVIGTGSASSAITAQSVRLAAESLSGTLTGSPQGVSPTYTFVLQLPASSFLTTYQSLTTLNAATDAQTQYEDSLGTTAFTSLTSSANLEVHGFLLRDSSGNFLLTVADISQIQDTSTGSGDN</sequence>
<protein>
    <recommendedName>
        <fullName evidence="1">DUF5666 domain-containing protein</fullName>
    </recommendedName>
</protein>
<evidence type="ECO:0000313" key="2">
    <source>
        <dbReference type="EMBL" id="HGY93663.1"/>
    </source>
</evidence>
<feature type="domain" description="DUF5666" evidence="1">
    <location>
        <begin position="25"/>
        <end position="66"/>
    </location>
</feature>
<reference evidence="2" key="1">
    <citation type="journal article" date="2020" name="mSystems">
        <title>Genome- and Community-Level Interaction Insights into Carbon Utilization and Element Cycling Functions of Hydrothermarchaeota in Hydrothermal Sediment.</title>
        <authorList>
            <person name="Zhou Z."/>
            <person name="Liu Y."/>
            <person name="Xu W."/>
            <person name="Pan J."/>
            <person name="Luo Z.H."/>
            <person name="Li M."/>
        </authorList>
    </citation>
    <scope>NUCLEOTIDE SEQUENCE [LARGE SCALE GENOMIC DNA]</scope>
    <source>
        <strain evidence="2">SpSt-855</strain>
    </source>
</reference>